<evidence type="ECO:0000256" key="1">
    <source>
        <dbReference type="ARBA" id="ARBA00007452"/>
    </source>
</evidence>
<evidence type="ECO:0000256" key="2">
    <source>
        <dbReference type="ARBA" id="ARBA00021310"/>
    </source>
</evidence>
<keyword evidence="4" id="KW-0233">DNA recombination</keyword>
<feature type="domain" description="DNA replication/recombination mediator RecO N-terminal" evidence="7">
    <location>
        <begin position="3"/>
        <end position="77"/>
    </location>
</feature>
<evidence type="ECO:0000256" key="4">
    <source>
        <dbReference type="ARBA" id="ARBA00023172"/>
    </source>
</evidence>
<dbReference type="NCBIfam" id="TIGR00613">
    <property type="entry name" value="reco"/>
    <property type="match status" value="1"/>
</dbReference>
<dbReference type="AlphaFoldDB" id="A0A934R364"/>
<evidence type="ECO:0000256" key="6">
    <source>
        <dbReference type="ARBA" id="ARBA00033409"/>
    </source>
</evidence>
<evidence type="ECO:0000256" key="3">
    <source>
        <dbReference type="ARBA" id="ARBA00022763"/>
    </source>
</evidence>
<protein>
    <recommendedName>
        <fullName evidence="2">DNA repair protein RecO</fullName>
    </recommendedName>
    <alternativeName>
        <fullName evidence="6">Recombination protein O</fullName>
    </alternativeName>
</protein>
<dbReference type="SUPFAM" id="SSF50249">
    <property type="entry name" value="Nucleic acid-binding proteins"/>
    <property type="match status" value="1"/>
</dbReference>
<dbReference type="SUPFAM" id="SSF57863">
    <property type="entry name" value="ArfGap/RecO-like zinc finger"/>
    <property type="match status" value="1"/>
</dbReference>
<comment type="caution">
    <text evidence="8">The sequence shown here is derived from an EMBL/GenBank/DDBJ whole genome shotgun (WGS) entry which is preliminary data.</text>
</comment>
<evidence type="ECO:0000313" key="9">
    <source>
        <dbReference type="Proteomes" id="UP000600139"/>
    </source>
</evidence>
<dbReference type="Gene3D" id="2.40.50.140">
    <property type="entry name" value="Nucleic acid-binding proteins"/>
    <property type="match status" value="1"/>
</dbReference>
<evidence type="ECO:0000256" key="5">
    <source>
        <dbReference type="ARBA" id="ARBA00023204"/>
    </source>
</evidence>
<dbReference type="Pfam" id="PF11967">
    <property type="entry name" value="RecO_N"/>
    <property type="match status" value="1"/>
</dbReference>
<dbReference type="InterPro" id="IPR012340">
    <property type="entry name" value="NA-bd_OB-fold"/>
</dbReference>
<gene>
    <name evidence="8" type="primary">recO</name>
    <name evidence="8" type="ORF">JIN84_03440</name>
</gene>
<evidence type="ECO:0000313" key="8">
    <source>
        <dbReference type="EMBL" id="MBK1814650.1"/>
    </source>
</evidence>
<dbReference type="InterPro" id="IPR042242">
    <property type="entry name" value="RecO_C"/>
</dbReference>
<dbReference type="RefSeq" id="WP_200349607.1">
    <property type="nucleotide sequence ID" value="NZ_BAABHZ010000010.1"/>
</dbReference>
<keyword evidence="3" id="KW-0227">DNA damage</keyword>
<evidence type="ECO:0000259" key="7">
    <source>
        <dbReference type="Pfam" id="PF11967"/>
    </source>
</evidence>
<dbReference type="Pfam" id="PF02565">
    <property type="entry name" value="RecO_C"/>
    <property type="match status" value="1"/>
</dbReference>
<keyword evidence="5" id="KW-0234">DNA repair</keyword>
<dbReference type="EMBL" id="JAENIK010000004">
    <property type="protein sequence ID" value="MBK1814650.1"/>
    <property type="molecule type" value="Genomic_DNA"/>
</dbReference>
<dbReference type="InterPro" id="IPR003717">
    <property type="entry name" value="RecO"/>
</dbReference>
<dbReference type="PANTHER" id="PTHR33991:SF1">
    <property type="entry name" value="DNA REPAIR PROTEIN RECO"/>
    <property type="match status" value="1"/>
</dbReference>
<dbReference type="Gene3D" id="1.20.1440.120">
    <property type="entry name" value="Recombination protein O, C-terminal domain"/>
    <property type="match status" value="1"/>
</dbReference>
<organism evidence="8 9">
    <name type="scientific">Luteolibacter yonseiensis</name>
    <dbReference type="NCBI Taxonomy" id="1144680"/>
    <lineage>
        <taxon>Bacteria</taxon>
        <taxon>Pseudomonadati</taxon>
        <taxon>Verrucomicrobiota</taxon>
        <taxon>Verrucomicrobiia</taxon>
        <taxon>Verrucomicrobiales</taxon>
        <taxon>Verrucomicrobiaceae</taxon>
        <taxon>Luteolibacter</taxon>
    </lineage>
</organism>
<dbReference type="GO" id="GO:0006302">
    <property type="term" value="P:double-strand break repair"/>
    <property type="evidence" value="ECO:0007669"/>
    <property type="project" value="TreeGrafter"/>
</dbReference>
<dbReference type="Proteomes" id="UP000600139">
    <property type="component" value="Unassembled WGS sequence"/>
</dbReference>
<dbReference type="GO" id="GO:0043590">
    <property type="term" value="C:bacterial nucleoid"/>
    <property type="evidence" value="ECO:0007669"/>
    <property type="project" value="TreeGrafter"/>
</dbReference>
<sequence>MDTTAAIAIRLTRLTETSLIVHWFTGAHGLVKTVAKGARRSRSPFAGKLDLFFGGEISFSRSRGGELHTLREVSILDWREGLRKSYSSTLLAAYCCQLLESAVEPEHSEPELHDLLRRALDHLDAAPASLRALRHFETELARLLGVSHERSPAEISLRDALGTLPASRKELLERLGPL</sequence>
<name>A0A934R364_9BACT</name>
<dbReference type="InterPro" id="IPR037278">
    <property type="entry name" value="ARFGAP/RecO"/>
</dbReference>
<proteinExistence type="inferred from homology"/>
<accession>A0A934R364</accession>
<reference evidence="8" key="1">
    <citation type="submission" date="2021-01" db="EMBL/GenBank/DDBJ databases">
        <title>Modified the classification status of verrucomicrobia.</title>
        <authorList>
            <person name="Feng X."/>
        </authorList>
    </citation>
    <scope>NUCLEOTIDE SEQUENCE</scope>
    <source>
        <strain evidence="8">JCM 18052</strain>
    </source>
</reference>
<comment type="similarity">
    <text evidence="1">Belongs to the RecO family.</text>
</comment>
<keyword evidence="9" id="KW-1185">Reference proteome</keyword>
<dbReference type="InterPro" id="IPR022572">
    <property type="entry name" value="DNA_rep/recomb_RecO_N"/>
</dbReference>
<dbReference type="PANTHER" id="PTHR33991">
    <property type="entry name" value="DNA REPAIR PROTEIN RECO"/>
    <property type="match status" value="1"/>
</dbReference>
<dbReference type="GO" id="GO:0006310">
    <property type="term" value="P:DNA recombination"/>
    <property type="evidence" value="ECO:0007669"/>
    <property type="project" value="UniProtKB-KW"/>
</dbReference>